<dbReference type="AlphaFoldDB" id="A0A0A2LZ44"/>
<evidence type="ECO:0000313" key="3">
    <source>
        <dbReference type="Proteomes" id="UP000030121"/>
    </source>
</evidence>
<dbReference type="Pfam" id="PF19406">
    <property type="entry name" value="PKD_5"/>
    <property type="match status" value="4"/>
</dbReference>
<dbReference type="eggNOG" id="COG1572">
    <property type="taxonomic scope" value="Bacteria"/>
</dbReference>
<dbReference type="Proteomes" id="UP000030121">
    <property type="component" value="Unassembled WGS sequence"/>
</dbReference>
<feature type="domain" description="PKD-like" evidence="1">
    <location>
        <begin position="220"/>
        <end position="303"/>
    </location>
</feature>
<feature type="domain" description="PKD-like" evidence="1">
    <location>
        <begin position="403"/>
        <end position="481"/>
    </location>
</feature>
<evidence type="ECO:0000259" key="1">
    <source>
        <dbReference type="Pfam" id="PF19406"/>
    </source>
</evidence>
<dbReference type="eggNOG" id="COG3210">
    <property type="taxonomic scope" value="Bacteria"/>
</dbReference>
<dbReference type="STRING" id="1121899.GCA_000430025_00876"/>
<keyword evidence="3" id="KW-1185">Reference proteome</keyword>
<dbReference type="EMBL" id="JRLW01000051">
    <property type="protein sequence ID" value="KGO85274.1"/>
    <property type="molecule type" value="Genomic_DNA"/>
</dbReference>
<comment type="caution">
    <text evidence="2">The sequence shown here is derived from an EMBL/GenBank/DDBJ whole genome shotgun (WGS) entry which is preliminary data.</text>
</comment>
<reference evidence="2 3" key="1">
    <citation type="submission" date="2013-09" db="EMBL/GenBank/DDBJ databases">
        <authorList>
            <person name="Zeng Z."/>
            <person name="Chen C."/>
        </authorList>
    </citation>
    <scope>NUCLEOTIDE SEQUENCE [LARGE SCALE GENOMIC DNA]</scope>
    <source>
        <strain evidence="2 3">GH29-5</strain>
    </source>
</reference>
<dbReference type="eggNOG" id="COG3291">
    <property type="taxonomic scope" value="Bacteria"/>
</dbReference>
<gene>
    <name evidence="2" type="ORF">Q764_14185</name>
</gene>
<dbReference type="RefSeq" id="WP_035745151.1">
    <property type="nucleotide sequence ID" value="NZ_JRLW01000051.1"/>
</dbReference>
<protein>
    <recommendedName>
        <fullName evidence="1">PKD-like domain-containing protein</fullName>
    </recommendedName>
</protein>
<feature type="non-terminal residue" evidence="2">
    <location>
        <position position="1"/>
    </location>
</feature>
<sequence length="667" mass="67701">TTGTPSCSQPQTGTATITVLPAPTVAVSTTTATVCYNTAGSITFTGTPNATVSYSVNGNPAQTVVIGASGSTTISTGALTADATYTLIDITSSGTPSCTQTVNGSVVVTVVPEPGVSALVTSPSYCSGQAIGVQLSDPNPANTTTTFTWTVAAVTGGVTGASAGSGSIISQVLTAGTVQGTVTYTVTPHIGSCTGPSQNVTVTVNPTPVLTVNPSGLTQNVCSGNTTNITLSSNIPGTEYYWTVNQSGATGASAGNADTTGIISQALTATSNQIGTVVYVITPYYNGCPGASKTVTVTVNPEPVATFNATSQDLCSGETTDIELSSSVAGTTFSWTVLQSNVLGAAPGTGSSIEQTLSTIGFTAGTVTYTITPSVNGCLGTPITVTVNVNPRPDVIGDTQPPICSGGTTSIILNSAFAGVEYHWTVTSNGVSGASDGSNTTGEIFQTLTTTSDNNGTVVYTIIPRLGNCDGAPLSITVTVLALPNPKIQNGVVCVDSVSGSVINPYILDTELNPAIYDFAWYEGSGTTAVLIPGETGSTYTAVAAGEYTVYVMNTTTGCNYMKTVTVTESNPAVDVQAVVSNYFADTQTITVTVIGGTGPFVYSLDGGEFQSSNVFPYVLPGEHTVVVQDEGQTGCTDETRVVNTVSYPNFFTPNGDGINDTWNIWS</sequence>
<proteinExistence type="predicted"/>
<feature type="domain" description="PKD-like" evidence="1">
    <location>
        <begin position="313"/>
        <end position="393"/>
    </location>
</feature>
<dbReference type="eggNOG" id="COG5492">
    <property type="taxonomic scope" value="Bacteria"/>
</dbReference>
<name>A0A0A2LZ44_9FLAO</name>
<feature type="domain" description="PKD-like" evidence="1">
    <location>
        <begin position="125"/>
        <end position="208"/>
    </location>
</feature>
<organism evidence="2 3">
    <name type="scientific">Flavobacterium suncheonense GH29-5 = DSM 17707</name>
    <dbReference type="NCBI Taxonomy" id="1121899"/>
    <lineage>
        <taxon>Bacteria</taxon>
        <taxon>Pseudomonadati</taxon>
        <taxon>Bacteroidota</taxon>
        <taxon>Flavobacteriia</taxon>
        <taxon>Flavobacteriales</taxon>
        <taxon>Flavobacteriaceae</taxon>
        <taxon>Flavobacterium</taxon>
    </lineage>
</organism>
<feature type="non-terminal residue" evidence="2">
    <location>
        <position position="667"/>
    </location>
</feature>
<dbReference type="InterPro" id="IPR045828">
    <property type="entry name" value="PKD_Bacteroidetes"/>
</dbReference>
<evidence type="ECO:0000313" key="2">
    <source>
        <dbReference type="EMBL" id="KGO85274.1"/>
    </source>
</evidence>
<accession>A0A0A2LZ44</accession>